<dbReference type="EMBL" id="JACHEK010000004">
    <property type="protein sequence ID" value="MBB6144534.1"/>
    <property type="molecule type" value="Genomic_DNA"/>
</dbReference>
<proteinExistence type="predicted"/>
<accession>A0A841K2Q0</accession>
<evidence type="ECO:0000313" key="2">
    <source>
        <dbReference type="EMBL" id="MBB6144534.1"/>
    </source>
</evidence>
<sequence length="73" mass="8282">MRRRQPAVFGSHSITTSVALGHEGFMSKQQREESPTQSFPSCIEQVQGLTHASAVGWQQEKWDRDKKKNTRPA</sequence>
<evidence type="ECO:0000256" key="1">
    <source>
        <dbReference type="SAM" id="MobiDB-lite"/>
    </source>
</evidence>
<name>A0A841K2Q0_9BACT</name>
<protein>
    <submittedName>
        <fullName evidence="2">Uncharacterized protein</fullName>
    </submittedName>
</protein>
<keyword evidence="3" id="KW-1185">Reference proteome</keyword>
<dbReference type="AlphaFoldDB" id="A0A841K2Q0"/>
<reference evidence="2 3" key="1">
    <citation type="submission" date="2020-08" db="EMBL/GenBank/DDBJ databases">
        <title>Genomic Encyclopedia of Type Strains, Phase IV (KMG-IV): sequencing the most valuable type-strain genomes for metagenomic binning, comparative biology and taxonomic classification.</title>
        <authorList>
            <person name="Goeker M."/>
        </authorList>
    </citation>
    <scope>NUCLEOTIDE SEQUENCE [LARGE SCALE GENOMIC DNA]</scope>
    <source>
        <strain evidence="2 3">DSM 103733</strain>
    </source>
</reference>
<comment type="caution">
    <text evidence="2">The sequence shown here is derived from an EMBL/GenBank/DDBJ whole genome shotgun (WGS) entry which is preliminary data.</text>
</comment>
<dbReference type="Proteomes" id="UP000538666">
    <property type="component" value="Unassembled WGS sequence"/>
</dbReference>
<feature type="region of interest" description="Disordered" evidence="1">
    <location>
        <begin position="53"/>
        <end position="73"/>
    </location>
</feature>
<organism evidence="2 3">
    <name type="scientific">Silvibacterium bohemicum</name>
    <dbReference type="NCBI Taxonomy" id="1577686"/>
    <lineage>
        <taxon>Bacteria</taxon>
        <taxon>Pseudomonadati</taxon>
        <taxon>Acidobacteriota</taxon>
        <taxon>Terriglobia</taxon>
        <taxon>Terriglobales</taxon>
        <taxon>Acidobacteriaceae</taxon>
        <taxon>Silvibacterium</taxon>
    </lineage>
</organism>
<evidence type="ECO:0000313" key="3">
    <source>
        <dbReference type="Proteomes" id="UP000538666"/>
    </source>
</evidence>
<gene>
    <name evidence="2" type="ORF">HNQ77_002486</name>
</gene>